<dbReference type="Gene3D" id="3.40.630.30">
    <property type="match status" value="1"/>
</dbReference>
<reference evidence="5" key="1">
    <citation type="submission" date="2024-04" db="EMBL/GenBank/DDBJ databases">
        <title>Phylogenomic analyses of a clade within the roseobacter group suggest taxonomic reassignments of species of the genera Aestuariivita, Citreicella, Loktanella, Nautella, Pelagibaca, Ruegeria, Thalassobius, Thiobacimonas and Tropicibacter, and the proposal o.</title>
        <authorList>
            <person name="Jeon C.O."/>
        </authorList>
    </citation>
    <scope>NUCLEOTIDE SEQUENCE [LARGE SCALE GENOMIC DNA]</scope>
    <source>
        <strain evidence="5">SS1-5</strain>
    </source>
</reference>
<dbReference type="InterPro" id="IPR050832">
    <property type="entry name" value="Bact_Acetyltransf"/>
</dbReference>
<dbReference type="SUPFAM" id="SSF55729">
    <property type="entry name" value="Acyl-CoA N-acyltransferases (Nat)"/>
    <property type="match status" value="1"/>
</dbReference>
<dbReference type="KEGG" id="yrh:AABB31_21930"/>
<keyword evidence="5" id="KW-1185">Reference proteome</keyword>
<dbReference type="CDD" id="cd04301">
    <property type="entry name" value="NAT_SF"/>
    <property type="match status" value="1"/>
</dbReference>
<dbReference type="InterPro" id="IPR000182">
    <property type="entry name" value="GNAT_dom"/>
</dbReference>
<accession>A0AAN0NKQ4</accession>
<dbReference type="PROSITE" id="PS51186">
    <property type="entry name" value="GNAT"/>
    <property type="match status" value="1"/>
</dbReference>
<dbReference type="GO" id="GO:0016747">
    <property type="term" value="F:acyltransferase activity, transferring groups other than amino-acyl groups"/>
    <property type="evidence" value="ECO:0007669"/>
    <property type="project" value="InterPro"/>
</dbReference>
<evidence type="ECO:0000313" key="5">
    <source>
        <dbReference type="Proteomes" id="UP001470809"/>
    </source>
</evidence>
<keyword evidence="2 4" id="KW-0012">Acyltransferase</keyword>
<dbReference type="EMBL" id="CP151767">
    <property type="protein sequence ID" value="WZU67545.1"/>
    <property type="molecule type" value="Genomic_DNA"/>
</dbReference>
<feature type="domain" description="N-acetyltransferase" evidence="3">
    <location>
        <begin position="6"/>
        <end position="193"/>
    </location>
</feature>
<evidence type="ECO:0000256" key="1">
    <source>
        <dbReference type="ARBA" id="ARBA00022679"/>
    </source>
</evidence>
<evidence type="ECO:0000313" key="4">
    <source>
        <dbReference type="EMBL" id="WZU67545.1"/>
    </source>
</evidence>
<name>A0AAN0NKQ4_9RHOB</name>
<evidence type="ECO:0000259" key="3">
    <source>
        <dbReference type="PROSITE" id="PS51186"/>
    </source>
</evidence>
<reference evidence="4 5" key="2">
    <citation type="submission" date="2024-08" db="EMBL/GenBank/DDBJ databases">
        <title>Phylogenomic analyses of a clade within the roseobacter group suggest taxonomic reassignments of species of the genera Aestuariivita, Citreicella, Loktanella, Nautella, Pelagibaca, Ruegeria, Thalassobius, Thiobacimonas and Tropicibacter, and the proposal o.</title>
        <authorList>
            <person name="Jeon C.O."/>
        </authorList>
    </citation>
    <scope>NUCLEOTIDE SEQUENCE [LARGE SCALE GENOMIC DNA]</scope>
    <source>
        <strain evidence="4 5">SS1-5</strain>
    </source>
</reference>
<organism evidence="4 5">
    <name type="scientific">Yoonia rhodophyticola</name>
    <dbReference type="NCBI Taxonomy" id="3137370"/>
    <lineage>
        <taxon>Bacteria</taxon>
        <taxon>Pseudomonadati</taxon>
        <taxon>Pseudomonadota</taxon>
        <taxon>Alphaproteobacteria</taxon>
        <taxon>Rhodobacterales</taxon>
        <taxon>Paracoccaceae</taxon>
        <taxon>Yoonia</taxon>
    </lineage>
</organism>
<dbReference type="EC" id="2.3.1.-" evidence="4"/>
<dbReference type="Pfam" id="PF00583">
    <property type="entry name" value="Acetyltransf_1"/>
    <property type="match status" value="1"/>
</dbReference>
<sequence length="197" mass="21188">MCILHPPFRLANANDASRLAALVNFAGDGLPLYLWQKRAKPGEDPWQIGRDRQAEKATDGTVVVMDDGDGAVASLTGYVIGAGPEPIDPGLSALLRPLLELENMALNSWYVNVLACYPARRGAGIGTGLLDIAEQLARAAGLGRMSVIVADDNTGARRLYERHGFKFAASAPCAKQDWDAATKEWQLMIRTLSPRGS</sequence>
<keyword evidence="1 4" id="KW-0808">Transferase</keyword>
<dbReference type="InterPro" id="IPR016181">
    <property type="entry name" value="Acyl_CoA_acyltransferase"/>
</dbReference>
<dbReference type="Proteomes" id="UP001470809">
    <property type="component" value="Chromosome"/>
</dbReference>
<dbReference type="AlphaFoldDB" id="A0AAN0NKQ4"/>
<evidence type="ECO:0000256" key="2">
    <source>
        <dbReference type="ARBA" id="ARBA00023315"/>
    </source>
</evidence>
<proteinExistence type="predicted"/>
<dbReference type="PANTHER" id="PTHR43877">
    <property type="entry name" value="AMINOALKYLPHOSPHONATE N-ACETYLTRANSFERASE-RELATED-RELATED"/>
    <property type="match status" value="1"/>
</dbReference>
<dbReference type="RefSeq" id="WP_342076856.1">
    <property type="nucleotide sequence ID" value="NZ_CP151767.2"/>
</dbReference>
<protein>
    <submittedName>
        <fullName evidence="4">GNAT family N-acetyltransferase</fullName>
        <ecNumber evidence="4">2.3.1.-</ecNumber>
    </submittedName>
</protein>
<gene>
    <name evidence="4" type="ORF">AABB31_21930</name>
</gene>